<dbReference type="PROSITE" id="PS51257">
    <property type="entry name" value="PROKAR_LIPOPROTEIN"/>
    <property type="match status" value="1"/>
</dbReference>
<keyword evidence="2" id="KW-1185">Reference proteome</keyword>
<dbReference type="Proteomes" id="UP000321558">
    <property type="component" value="Unassembled WGS sequence"/>
</dbReference>
<evidence type="ECO:0000313" key="2">
    <source>
        <dbReference type="Proteomes" id="UP000321558"/>
    </source>
</evidence>
<dbReference type="AlphaFoldDB" id="A0A511ZLS9"/>
<sequence length="237" mass="26478">MKQMYFLIIVLICLFVLAGCSQNSPKSKKVLSYQENSEIIGEEKEEIIGEISDTMYESIDRSNAEAEEIVIGPLPREGEEITPPEGRYSIGISPEDYYQSGRVLVYDEEDMLLIEALVDGYYGVSSITVDLNGSHTVYADGIDELILIPEETNSSNELTAGISEVGKDIEPGNYSVVTDSEYGMGYLEIFEEGEQPQVFEVLIDPLEPDIDVELKEGQKVKITGWNGLYTLQFEPQF</sequence>
<comment type="caution">
    <text evidence="1">The sequence shown here is derived from an EMBL/GenBank/DDBJ whole genome shotgun (WGS) entry which is preliminary data.</text>
</comment>
<name>A0A511ZLS9_9BACI</name>
<protein>
    <recommendedName>
        <fullName evidence="3">Lipoprotein</fullName>
    </recommendedName>
</protein>
<dbReference type="EMBL" id="BJYM01000013">
    <property type="protein sequence ID" value="GEN88408.1"/>
    <property type="molecule type" value="Genomic_DNA"/>
</dbReference>
<dbReference type="STRING" id="582851.GCA_900162665_01930"/>
<reference evidence="1 2" key="1">
    <citation type="submission" date="2019-07" db="EMBL/GenBank/DDBJ databases">
        <title>Whole genome shotgun sequence of Oceanobacillus sojae NBRC 105379.</title>
        <authorList>
            <person name="Hosoyama A."/>
            <person name="Uohara A."/>
            <person name="Ohji S."/>
            <person name="Ichikawa N."/>
        </authorList>
    </citation>
    <scope>NUCLEOTIDE SEQUENCE [LARGE SCALE GENOMIC DNA]</scope>
    <source>
        <strain evidence="1 2">NBRC 105379</strain>
    </source>
</reference>
<gene>
    <name evidence="1" type="ORF">OSO01_31470</name>
</gene>
<evidence type="ECO:0000313" key="1">
    <source>
        <dbReference type="EMBL" id="GEN88408.1"/>
    </source>
</evidence>
<organism evidence="1 2">
    <name type="scientific">Oceanobacillus sojae</name>
    <dbReference type="NCBI Taxonomy" id="582851"/>
    <lineage>
        <taxon>Bacteria</taxon>
        <taxon>Bacillati</taxon>
        <taxon>Bacillota</taxon>
        <taxon>Bacilli</taxon>
        <taxon>Bacillales</taxon>
        <taxon>Bacillaceae</taxon>
        <taxon>Oceanobacillus</taxon>
    </lineage>
</organism>
<proteinExistence type="predicted"/>
<accession>A0A511ZLS9</accession>
<evidence type="ECO:0008006" key="3">
    <source>
        <dbReference type="Google" id="ProtNLM"/>
    </source>
</evidence>